<sequence length="105" mass="11435">MKARSLLAAIYVSRIEDTSATDNRHPDVMNAIMYELEGPITEDEVKNCLPSAGAGKDPLGMDGSMFISLGIPVITKCYNKILLAAAIPRSFFVAIPPSLPRRKSR</sequence>
<keyword evidence="2" id="KW-1185">Reference proteome</keyword>
<reference evidence="1" key="1">
    <citation type="submission" date="2021-02" db="EMBL/GenBank/DDBJ databases">
        <authorList>
            <person name="Bekaert M."/>
        </authorList>
    </citation>
    <scope>NUCLEOTIDE SEQUENCE</scope>
    <source>
        <strain evidence="1">IoA-00</strain>
    </source>
</reference>
<dbReference type="Proteomes" id="UP000675881">
    <property type="component" value="Chromosome 7"/>
</dbReference>
<name>A0A7R8D2W7_LEPSM</name>
<gene>
    <name evidence="1" type="ORF">LSAA_13227</name>
</gene>
<organism evidence="1 2">
    <name type="scientific">Lepeophtheirus salmonis</name>
    <name type="common">Salmon louse</name>
    <name type="synonym">Caligus salmonis</name>
    <dbReference type="NCBI Taxonomy" id="72036"/>
    <lineage>
        <taxon>Eukaryota</taxon>
        <taxon>Metazoa</taxon>
        <taxon>Ecdysozoa</taxon>
        <taxon>Arthropoda</taxon>
        <taxon>Crustacea</taxon>
        <taxon>Multicrustacea</taxon>
        <taxon>Hexanauplia</taxon>
        <taxon>Copepoda</taxon>
        <taxon>Siphonostomatoida</taxon>
        <taxon>Caligidae</taxon>
        <taxon>Lepeophtheirus</taxon>
    </lineage>
</organism>
<accession>A0A7R8D2W7</accession>
<proteinExistence type="predicted"/>
<evidence type="ECO:0000313" key="1">
    <source>
        <dbReference type="EMBL" id="CAF3007008.1"/>
    </source>
</evidence>
<dbReference type="AlphaFoldDB" id="A0A7R8D2W7"/>
<protein>
    <submittedName>
        <fullName evidence="1">(salmon louse) hypothetical protein</fullName>
    </submittedName>
</protein>
<dbReference type="EMBL" id="HG994586">
    <property type="protein sequence ID" value="CAF3007008.1"/>
    <property type="molecule type" value="Genomic_DNA"/>
</dbReference>
<evidence type="ECO:0000313" key="2">
    <source>
        <dbReference type="Proteomes" id="UP000675881"/>
    </source>
</evidence>